<dbReference type="Proteomes" id="UP000801492">
    <property type="component" value="Unassembled WGS sequence"/>
</dbReference>
<sequence>MKSVKNIRCFIRSVQTHTSAGQSLKSLDEVPSLSSYPLIGHSYLFFPGGKYKAERLTEAVANLSKTLGPIFKLKLGGIDLLITTNADHTETLFRNEGKFPIRPSFLALSHYRKKNFNSIGIVPGNGEEWYRFRNAILPLLKTKVVNSYLDRHESVADTFVEYIKRNINHDLVLNDLFSHLLKFTIEAISVVSPGYRFNCLSEEQKQTTNIIKASIDFMDGLYSTLMGPPIWKIYKTSGYLKLESSHNVIYQILKDHLSNTKKLYEENKTLLKKENPFLFELFENKNLQWEDIIMLMMETFLGGIDATATTAALTLHYLSHNIDIQNTAREESTSENPQYPFLRACIKETLRLLPTAGANSRFLIHDTQIGDYLIPKGILVSAFSSVTSQSEKYFNEPLKYNPHRWLRSSKEAMHPFASLPFGYGPRMCPGKRLAEQEIVILLKKILQSFKLVSTQPPEIGMVYRMNRIPDRSINIKFVNTNC</sequence>
<dbReference type="GO" id="GO:0005506">
    <property type="term" value="F:iron ion binding"/>
    <property type="evidence" value="ECO:0007669"/>
    <property type="project" value="InterPro"/>
</dbReference>
<dbReference type="InterPro" id="IPR001128">
    <property type="entry name" value="Cyt_P450"/>
</dbReference>
<comment type="similarity">
    <text evidence="2 9">Belongs to the cytochrome P450 family.</text>
</comment>
<dbReference type="PRINTS" id="PR00385">
    <property type="entry name" value="P450"/>
</dbReference>
<evidence type="ECO:0000313" key="10">
    <source>
        <dbReference type="EMBL" id="KAF2879869.1"/>
    </source>
</evidence>
<proteinExistence type="inferred from homology"/>
<dbReference type="GO" id="GO:0016705">
    <property type="term" value="F:oxidoreductase activity, acting on paired donors, with incorporation or reduction of molecular oxygen"/>
    <property type="evidence" value="ECO:0007669"/>
    <property type="project" value="InterPro"/>
</dbReference>
<organism evidence="10 11">
    <name type="scientific">Ignelater luminosus</name>
    <name type="common">Cucubano</name>
    <name type="synonym">Pyrophorus luminosus</name>
    <dbReference type="NCBI Taxonomy" id="2038154"/>
    <lineage>
        <taxon>Eukaryota</taxon>
        <taxon>Metazoa</taxon>
        <taxon>Ecdysozoa</taxon>
        <taxon>Arthropoda</taxon>
        <taxon>Hexapoda</taxon>
        <taxon>Insecta</taxon>
        <taxon>Pterygota</taxon>
        <taxon>Neoptera</taxon>
        <taxon>Endopterygota</taxon>
        <taxon>Coleoptera</taxon>
        <taxon>Polyphaga</taxon>
        <taxon>Elateriformia</taxon>
        <taxon>Elateroidea</taxon>
        <taxon>Elateridae</taxon>
        <taxon>Agrypninae</taxon>
        <taxon>Pyrophorini</taxon>
        <taxon>Ignelater</taxon>
    </lineage>
</organism>
<dbReference type="PANTHER" id="PTHR24279">
    <property type="entry name" value="CYTOCHROME P450"/>
    <property type="match status" value="1"/>
</dbReference>
<evidence type="ECO:0000256" key="9">
    <source>
        <dbReference type="RuleBase" id="RU000461"/>
    </source>
</evidence>
<dbReference type="Gene3D" id="1.10.630.10">
    <property type="entry name" value="Cytochrome P450"/>
    <property type="match status" value="1"/>
</dbReference>
<keyword evidence="3 8" id="KW-0349">Heme</keyword>
<evidence type="ECO:0000256" key="8">
    <source>
        <dbReference type="PIRSR" id="PIRSR602401-1"/>
    </source>
</evidence>
<evidence type="ECO:0000313" key="11">
    <source>
        <dbReference type="Proteomes" id="UP000801492"/>
    </source>
</evidence>
<dbReference type="GO" id="GO:0020037">
    <property type="term" value="F:heme binding"/>
    <property type="evidence" value="ECO:0007669"/>
    <property type="project" value="InterPro"/>
</dbReference>
<dbReference type="EMBL" id="VTPC01091063">
    <property type="protein sequence ID" value="KAF2879869.1"/>
    <property type="molecule type" value="Genomic_DNA"/>
</dbReference>
<evidence type="ECO:0000256" key="1">
    <source>
        <dbReference type="ARBA" id="ARBA00001971"/>
    </source>
</evidence>
<evidence type="ECO:0000256" key="7">
    <source>
        <dbReference type="ARBA" id="ARBA00023033"/>
    </source>
</evidence>
<dbReference type="InterPro" id="IPR002401">
    <property type="entry name" value="Cyt_P450_E_grp-I"/>
</dbReference>
<keyword evidence="5 9" id="KW-0560">Oxidoreductase</keyword>
<dbReference type="Pfam" id="PF00067">
    <property type="entry name" value="p450"/>
    <property type="match status" value="1"/>
</dbReference>
<evidence type="ECO:0000256" key="2">
    <source>
        <dbReference type="ARBA" id="ARBA00010617"/>
    </source>
</evidence>
<evidence type="ECO:0008006" key="12">
    <source>
        <dbReference type="Google" id="ProtNLM"/>
    </source>
</evidence>
<dbReference type="PROSITE" id="PS00086">
    <property type="entry name" value="CYTOCHROME_P450"/>
    <property type="match status" value="1"/>
</dbReference>
<dbReference type="InterPro" id="IPR036396">
    <property type="entry name" value="Cyt_P450_sf"/>
</dbReference>
<reference evidence="10" key="1">
    <citation type="submission" date="2019-08" db="EMBL/GenBank/DDBJ databases">
        <title>The genome of the North American firefly Photinus pyralis.</title>
        <authorList>
            <consortium name="Photinus pyralis genome working group"/>
            <person name="Fallon T.R."/>
            <person name="Sander Lower S.E."/>
            <person name="Weng J.-K."/>
        </authorList>
    </citation>
    <scope>NUCLEOTIDE SEQUENCE</scope>
    <source>
        <strain evidence="10">TRF0915ILg1</strain>
        <tissue evidence="10">Whole body</tissue>
    </source>
</reference>
<evidence type="ECO:0000256" key="6">
    <source>
        <dbReference type="ARBA" id="ARBA00023004"/>
    </source>
</evidence>
<dbReference type="SUPFAM" id="SSF48264">
    <property type="entry name" value="Cytochrome P450"/>
    <property type="match status" value="1"/>
</dbReference>
<evidence type="ECO:0000256" key="4">
    <source>
        <dbReference type="ARBA" id="ARBA00022723"/>
    </source>
</evidence>
<dbReference type="OrthoDB" id="3945418at2759"/>
<accession>A0A8K0FZ90</accession>
<comment type="cofactor">
    <cofactor evidence="1 8">
        <name>heme</name>
        <dbReference type="ChEBI" id="CHEBI:30413"/>
    </cofactor>
</comment>
<keyword evidence="6 8" id="KW-0408">Iron</keyword>
<dbReference type="AlphaFoldDB" id="A0A8K0FZ90"/>
<protein>
    <recommendedName>
        <fullName evidence="12">Cytochrome P450</fullName>
    </recommendedName>
</protein>
<dbReference type="InterPro" id="IPR050479">
    <property type="entry name" value="CYP11_CYP27_families"/>
</dbReference>
<dbReference type="PANTHER" id="PTHR24279:SF120">
    <property type="entry name" value="CYTOCHROME P450"/>
    <property type="match status" value="1"/>
</dbReference>
<keyword evidence="7 9" id="KW-0503">Monooxygenase</keyword>
<dbReference type="PRINTS" id="PR00463">
    <property type="entry name" value="EP450I"/>
</dbReference>
<feature type="binding site" description="axial binding residue" evidence="8">
    <location>
        <position position="428"/>
    </location>
    <ligand>
        <name>heme</name>
        <dbReference type="ChEBI" id="CHEBI:30413"/>
    </ligand>
    <ligandPart>
        <name>Fe</name>
        <dbReference type="ChEBI" id="CHEBI:18248"/>
    </ligandPart>
</feature>
<gene>
    <name evidence="10" type="ORF">ILUMI_26299</name>
</gene>
<dbReference type="InterPro" id="IPR017972">
    <property type="entry name" value="Cyt_P450_CS"/>
</dbReference>
<evidence type="ECO:0000256" key="5">
    <source>
        <dbReference type="ARBA" id="ARBA00023002"/>
    </source>
</evidence>
<keyword evidence="4 8" id="KW-0479">Metal-binding</keyword>
<evidence type="ECO:0000256" key="3">
    <source>
        <dbReference type="ARBA" id="ARBA00022617"/>
    </source>
</evidence>
<dbReference type="GO" id="GO:0004497">
    <property type="term" value="F:monooxygenase activity"/>
    <property type="evidence" value="ECO:0007669"/>
    <property type="project" value="UniProtKB-KW"/>
</dbReference>
<dbReference type="CDD" id="cd11054">
    <property type="entry name" value="CYP24A1-like"/>
    <property type="match status" value="1"/>
</dbReference>
<name>A0A8K0FZ90_IGNLU</name>
<keyword evidence="11" id="KW-1185">Reference proteome</keyword>
<comment type="caution">
    <text evidence="10">The sequence shown here is derived from an EMBL/GenBank/DDBJ whole genome shotgun (WGS) entry which is preliminary data.</text>
</comment>